<evidence type="ECO:0000256" key="1">
    <source>
        <dbReference type="SAM" id="SignalP"/>
    </source>
</evidence>
<reference evidence="2" key="1">
    <citation type="submission" date="2009-08" db="EMBL/GenBank/DDBJ databases">
        <authorList>
            <person name="Cheung F."/>
            <person name="Xiao Y."/>
            <person name="Chan A."/>
            <person name="Moskal W."/>
            <person name="Town C.D."/>
        </authorList>
    </citation>
    <scope>NUCLEOTIDE SEQUENCE</scope>
</reference>
<evidence type="ECO:0000313" key="2">
    <source>
        <dbReference type="EMBL" id="ACU20100.1"/>
    </source>
</evidence>
<name>C6TE48_SOYBN</name>
<proteinExistence type="evidence at transcript level"/>
<feature type="chain" id="PRO_5002971394" evidence="1">
    <location>
        <begin position="22"/>
        <end position="163"/>
    </location>
</feature>
<sequence>MFLNWFAMLFWLLLLFPLGAPQSSACFPDFASFLMRTLGSTFPETVTFPCSASISVVNTPSIFCKIFLTLFLHPSQCMFTLRTHFCIFKNSSLLMVLEGNGAKDCKNKEGKMQKGVIVDLRNWDREKTENKLERVFRSLAYRVELLEANTEPMTEKKSVSVSE</sequence>
<feature type="signal peptide" evidence="1">
    <location>
        <begin position="1"/>
        <end position="21"/>
    </location>
</feature>
<dbReference type="AlphaFoldDB" id="C6TE48"/>
<dbReference type="EMBL" id="BT095868">
    <property type="protein sequence ID" value="ACU20100.1"/>
    <property type="molecule type" value="mRNA"/>
</dbReference>
<organism evidence="2">
    <name type="scientific">Glycine max</name>
    <name type="common">Soybean</name>
    <name type="synonym">Glycine hispida</name>
    <dbReference type="NCBI Taxonomy" id="3847"/>
    <lineage>
        <taxon>Eukaryota</taxon>
        <taxon>Viridiplantae</taxon>
        <taxon>Streptophyta</taxon>
        <taxon>Embryophyta</taxon>
        <taxon>Tracheophyta</taxon>
        <taxon>Spermatophyta</taxon>
        <taxon>Magnoliopsida</taxon>
        <taxon>eudicotyledons</taxon>
        <taxon>Gunneridae</taxon>
        <taxon>Pentapetalae</taxon>
        <taxon>rosids</taxon>
        <taxon>fabids</taxon>
        <taxon>Fabales</taxon>
        <taxon>Fabaceae</taxon>
        <taxon>Papilionoideae</taxon>
        <taxon>50 kb inversion clade</taxon>
        <taxon>NPAAA clade</taxon>
        <taxon>indigoferoid/millettioid clade</taxon>
        <taxon>Phaseoleae</taxon>
        <taxon>Glycine</taxon>
        <taxon>Glycine subgen. Soja</taxon>
    </lineage>
</organism>
<accession>C6TE48</accession>
<protein>
    <submittedName>
        <fullName evidence="2">Uncharacterized protein</fullName>
    </submittedName>
</protein>
<keyword evidence="1" id="KW-0732">Signal</keyword>